<evidence type="ECO:0000313" key="10">
    <source>
        <dbReference type="EMBL" id="TWU12703.1"/>
    </source>
</evidence>
<dbReference type="PANTHER" id="PTHR33908">
    <property type="entry name" value="MANNOSYLTRANSFERASE YKCB-RELATED"/>
    <property type="match status" value="1"/>
</dbReference>
<evidence type="ECO:0000256" key="2">
    <source>
        <dbReference type="ARBA" id="ARBA00022475"/>
    </source>
</evidence>
<evidence type="ECO:0000256" key="4">
    <source>
        <dbReference type="ARBA" id="ARBA00022679"/>
    </source>
</evidence>
<feature type="transmembrane region" description="Helical" evidence="8">
    <location>
        <begin position="368"/>
        <end position="389"/>
    </location>
</feature>
<feature type="transmembrane region" description="Helical" evidence="8">
    <location>
        <begin position="7"/>
        <end position="29"/>
    </location>
</feature>
<protein>
    <submittedName>
        <fullName evidence="10">Dolichyl-phosphate-mannose-protein mannosyltransferase</fullName>
    </submittedName>
</protein>
<gene>
    <name evidence="10" type="ORF">CA54_15280</name>
</gene>
<dbReference type="InterPro" id="IPR050297">
    <property type="entry name" value="LipidA_mod_glycosyltrf_83"/>
</dbReference>
<keyword evidence="11" id="KW-1185">Reference proteome</keyword>
<evidence type="ECO:0000256" key="8">
    <source>
        <dbReference type="SAM" id="Phobius"/>
    </source>
</evidence>
<reference evidence="10 11" key="1">
    <citation type="submission" date="2019-02" db="EMBL/GenBank/DDBJ databases">
        <title>Deep-cultivation of Planctomycetes and their phenomic and genomic characterization uncovers novel biology.</title>
        <authorList>
            <person name="Wiegand S."/>
            <person name="Jogler M."/>
            <person name="Boedeker C."/>
            <person name="Pinto D."/>
            <person name="Vollmers J."/>
            <person name="Rivas-Marin E."/>
            <person name="Kohn T."/>
            <person name="Peeters S.H."/>
            <person name="Heuer A."/>
            <person name="Rast P."/>
            <person name="Oberbeckmann S."/>
            <person name="Bunk B."/>
            <person name="Jeske O."/>
            <person name="Meyerdierks A."/>
            <person name="Storesund J.E."/>
            <person name="Kallscheuer N."/>
            <person name="Luecker S."/>
            <person name="Lage O.M."/>
            <person name="Pohl T."/>
            <person name="Merkel B.J."/>
            <person name="Hornburger P."/>
            <person name="Mueller R.-W."/>
            <person name="Bruemmer F."/>
            <person name="Labrenz M."/>
            <person name="Spormann A.M."/>
            <person name="Op Den Camp H."/>
            <person name="Overmann J."/>
            <person name="Amann R."/>
            <person name="Jetten M.S.M."/>
            <person name="Mascher T."/>
            <person name="Medema M.H."/>
            <person name="Devos D.P."/>
            <person name="Kaster A.-K."/>
            <person name="Ovreas L."/>
            <person name="Rohde M."/>
            <person name="Galperin M.Y."/>
            <person name="Jogler C."/>
        </authorList>
    </citation>
    <scope>NUCLEOTIDE SEQUENCE [LARGE SCALE GENOMIC DNA]</scope>
    <source>
        <strain evidence="10 11">CA54</strain>
    </source>
</reference>
<dbReference type="AlphaFoldDB" id="A0A5C6BKN9"/>
<feature type="transmembrane region" description="Helical" evidence="8">
    <location>
        <begin position="395"/>
        <end position="414"/>
    </location>
</feature>
<evidence type="ECO:0000256" key="6">
    <source>
        <dbReference type="ARBA" id="ARBA00022989"/>
    </source>
</evidence>
<dbReference type="GO" id="GO:0009103">
    <property type="term" value="P:lipopolysaccharide biosynthetic process"/>
    <property type="evidence" value="ECO:0007669"/>
    <property type="project" value="UniProtKB-ARBA"/>
</dbReference>
<feature type="transmembrane region" description="Helical" evidence="8">
    <location>
        <begin position="338"/>
        <end position="361"/>
    </location>
</feature>
<feature type="transmembrane region" description="Helical" evidence="8">
    <location>
        <begin position="171"/>
        <end position="194"/>
    </location>
</feature>
<feature type="domain" description="Glycosyltransferase RgtA/B/C/D-like" evidence="9">
    <location>
        <begin position="64"/>
        <end position="220"/>
    </location>
</feature>
<proteinExistence type="predicted"/>
<dbReference type="GO" id="GO:0005886">
    <property type="term" value="C:plasma membrane"/>
    <property type="evidence" value="ECO:0007669"/>
    <property type="project" value="UniProtKB-SubCell"/>
</dbReference>
<accession>A0A5C6BKN9</accession>
<sequence>MQRISDTTWLIIILAAGIGLRIAVLWAQFDHLAEDRDAYRAIAQHVAAGEGYLHPQTQQPTAYRPPAYTLIVAAILKTGLNDVGIAALHLVLGAGTILLSYATARRLGLSRFSLVAAAITAVDPLLLQSTTLVMTETLAAFLLAFLFWTIAPNPDSTPPTNGRLLSVGLVFGLNALCRPTIWAFGALAAAWWILRRVGRRNVVNPLPIFLGILLITSPWVVRNILVLGRPILTTTHGGYTLLLGNNPVYYHEVVGGDWNAVWSGESLKNWQDGLEQEIEKHAPPITTEIARDRWMNDRAHDNIAAEPGFFLRASFLRLARGLWGVVPLQEPTSISGRILKWSVCAFYVIVFAGMIVGLCSLKKNQWPVWMPAVLLLVSFTLVHTCYWANMRMRTPLMPVIALFVAQGCWAIWHWRGRSLKTKV</sequence>
<dbReference type="InterPro" id="IPR038731">
    <property type="entry name" value="RgtA/B/C-like"/>
</dbReference>
<organism evidence="10 11">
    <name type="scientific">Symmachiella macrocystis</name>
    <dbReference type="NCBI Taxonomy" id="2527985"/>
    <lineage>
        <taxon>Bacteria</taxon>
        <taxon>Pseudomonadati</taxon>
        <taxon>Planctomycetota</taxon>
        <taxon>Planctomycetia</taxon>
        <taxon>Planctomycetales</taxon>
        <taxon>Planctomycetaceae</taxon>
        <taxon>Symmachiella</taxon>
    </lineage>
</organism>
<comment type="subcellular location">
    <subcellularLocation>
        <location evidence="1">Cell membrane</location>
        <topology evidence="1">Multi-pass membrane protein</topology>
    </subcellularLocation>
</comment>
<dbReference type="Pfam" id="PF13231">
    <property type="entry name" value="PMT_2"/>
    <property type="match status" value="1"/>
</dbReference>
<evidence type="ECO:0000256" key="7">
    <source>
        <dbReference type="ARBA" id="ARBA00023136"/>
    </source>
</evidence>
<keyword evidence="3 10" id="KW-0328">Glycosyltransferase</keyword>
<evidence type="ECO:0000313" key="11">
    <source>
        <dbReference type="Proteomes" id="UP000320735"/>
    </source>
</evidence>
<evidence type="ECO:0000256" key="3">
    <source>
        <dbReference type="ARBA" id="ARBA00022676"/>
    </source>
</evidence>
<keyword evidence="7 8" id="KW-0472">Membrane</keyword>
<dbReference type="EMBL" id="SJPP01000001">
    <property type="protein sequence ID" value="TWU12703.1"/>
    <property type="molecule type" value="Genomic_DNA"/>
</dbReference>
<keyword evidence="6 8" id="KW-1133">Transmembrane helix</keyword>
<evidence type="ECO:0000256" key="1">
    <source>
        <dbReference type="ARBA" id="ARBA00004651"/>
    </source>
</evidence>
<name>A0A5C6BKN9_9PLAN</name>
<keyword evidence="2" id="KW-1003">Cell membrane</keyword>
<feature type="transmembrane region" description="Helical" evidence="8">
    <location>
        <begin position="83"/>
        <end position="104"/>
    </location>
</feature>
<keyword evidence="4 10" id="KW-0808">Transferase</keyword>
<dbReference type="GO" id="GO:0016763">
    <property type="term" value="F:pentosyltransferase activity"/>
    <property type="evidence" value="ECO:0007669"/>
    <property type="project" value="TreeGrafter"/>
</dbReference>
<dbReference type="Proteomes" id="UP000320735">
    <property type="component" value="Unassembled WGS sequence"/>
</dbReference>
<evidence type="ECO:0000259" key="9">
    <source>
        <dbReference type="Pfam" id="PF13231"/>
    </source>
</evidence>
<evidence type="ECO:0000256" key="5">
    <source>
        <dbReference type="ARBA" id="ARBA00022692"/>
    </source>
</evidence>
<dbReference type="RefSeq" id="WP_197532265.1">
    <property type="nucleotide sequence ID" value="NZ_SJPP01000001.1"/>
</dbReference>
<feature type="transmembrane region" description="Helical" evidence="8">
    <location>
        <begin position="125"/>
        <end position="151"/>
    </location>
</feature>
<feature type="transmembrane region" description="Helical" evidence="8">
    <location>
        <begin position="206"/>
        <end position="225"/>
    </location>
</feature>
<keyword evidence="5 8" id="KW-0812">Transmembrane</keyword>
<dbReference type="PANTHER" id="PTHR33908:SF11">
    <property type="entry name" value="MEMBRANE PROTEIN"/>
    <property type="match status" value="1"/>
</dbReference>
<comment type="caution">
    <text evidence="10">The sequence shown here is derived from an EMBL/GenBank/DDBJ whole genome shotgun (WGS) entry which is preliminary data.</text>
</comment>